<evidence type="ECO:0000313" key="3">
    <source>
        <dbReference type="Proteomes" id="UP000199699"/>
    </source>
</evidence>
<organism evidence="2 3">
    <name type="scientific">Micromonospora nigra</name>
    <dbReference type="NCBI Taxonomy" id="145857"/>
    <lineage>
        <taxon>Bacteria</taxon>
        <taxon>Bacillati</taxon>
        <taxon>Actinomycetota</taxon>
        <taxon>Actinomycetes</taxon>
        <taxon>Micromonosporales</taxon>
        <taxon>Micromonosporaceae</taxon>
        <taxon>Micromonospora</taxon>
    </lineage>
</organism>
<accession>A0A1C6R7Z6</accession>
<dbReference type="Proteomes" id="UP000199699">
    <property type="component" value="Unassembled WGS sequence"/>
</dbReference>
<protein>
    <submittedName>
        <fullName evidence="2">Uncharacterized protein</fullName>
    </submittedName>
</protein>
<name>A0A1C6R7Z6_9ACTN</name>
<keyword evidence="3" id="KW-1185">Reference proteome</keyword>
<feature type="region of interest" description="Disordered" evidence="1">
    <location>
        <begin position="191"/>
        <end position="228"/>
    </location>
</feature>
<proteinExistence type="predicted"/>
<dbReference type="EMBL" id="FMHT01000002">
    <property type="protein sequence ID" value="SCL13183.1"/>
    <property type="molecule type" value="Genomic_DNA"/>
</dbReference>
<gene>
    <name evidence="2" type="ORF">GA0070616_0152</name>
</gene>
<evidence type="ECO:0000313" key="2">
    <source>
        <dbReference type="EMBL" id="SCL13183.1"/>
    </source>
</evidence>
<evidence type="ECO:0000256" key="1">
    <source>
        <dbReference type="SAM" id="MobiDB-lite"/>
    </source>
</evidence>
<reference evidence="2 3" key="1">
    <citation type="submission" date="2016-06" db="EMBL/GenBank/DDBJ databases">
        <authorList>
            <person name="Kjaerup R.B."/>
            <person name="Dalgaard T.S."/>
            <person name="Juul-Madsen H.R."/>
        </authorList>
    </citation>
    <scope>NUCLEOTIDE SEQUENCE [LARGE SCALE GENOMIC DNA]</scope>
    <source>
        <strain evidence="2 3">DSM 43818</strain>
    </source>
</reference>
<feature type="region of interest" description="Disordered" evidence="1">
    <location>
        <begin position="1"/>
        <end position="20"/>
    </location>
</feature>
<feature type="non-terminal residue" evidence="2">
    <location>
        <position position="1"/>
    </location>
</feature>
<dbReference type="AlphaFoldDB" id="A0A1C6R7Z6"/>
<feature type="compositionally biased region" description="Low complexity" evidence="1">
    <location>
        <begin position="200"/>
        <end position="220"/>
    </location>
</feature>
<sequence length="228" mass="24042">QREPVAAMRQPVIGRQRRPDAPEYAGSVFASEAARVLGRPLPLWWAGTTTPELMRTVRLLDQPRPVSIPDTITEWPAAIARLTAALEHSMHTSYPQAFALLARETRAVHRDVSTALTHPSTGDGWYLAAAPQPPTWPAVAEQRAAVAAGRDLDPEAAADELDRLAQVEATGRGGPATRTATRCARRSCCYAASSPPPIPSGSTPSASPTAGPTPTGRSTTNTAATSPG</sequence>